<dbReference type="InterPro" id="IPR001138">
    <property type="entry name" value="Zn2Cys6_DnaBD"/>
</dbReference>
<dbReference type="Pfam" id="PF00172">
    <property type="entry name" value="Zn_clus"/>
    <property type="match status" value="1"/>
</dbReference>
<keyword evidence="1" id="KW-0539">Nucleus</keyword>
<comment type="caution">
    <text evidence="4">The sequence shown here is derived from an EMBL/GenBank/DDBJ whole genome shotgun (WGS) entry which is preliminary data.</text>
</comment>
<feature type="domain" description="Zn(2)-C6 fungal-type" evidence="3">
    <location>
        <begin position="52"/>
        <end position="82"/>
    </location>
</feature>
<dbReference type="PANTHER" id="PTHR37534">
    <property type="entry name" value="TRANSCRIPTIONAL ACTIVATOR PROTEIN UGA3"/>
    <property type="match status" value="1"/>
</dbReference>
<dbReference type="CDD" id="cd00067">
    <property type="entry name" value="GAL4"/>
    <property type="match status" value="1"/>
</dbReference>
<evidence type="ECO:0000313" key="4">
    <source>
        <dbReference type="EMBL" id="KAH7136930.1"/>
    </source>
</evidence>
<dbReference type="PANTHER" id="PTHR37534:SF4">
    <property type="entry name" value="ZN(II)2CYS6 TRANSCRIPTION FACTOR (EUROFUNG)"/>
    <property type="match status" value="1"/>
</dbReference>
<evidence type="ECO:0000259" key="3">
    <source>
        <dbReference type="PROSITE" id="PS50048"/>
    </source>
</evidence>
<sequence>MFGSLASQALKVSLVDRYTTLMTEKYSQTHKLPGEEGASKQQVTRHTRTRNGCQRCRARRRKCDEVKPQCGRCADADVNCQYITRLSFLERNSQTLAQDIMPVMVGRTLERPTYSTVQFVGDPSSDFAMHAPARLESERPSPDVAGETRAINSSNASEDVIREREPRQSPSALRPSHVNRALESSNNPTISATTTSTLVTPGALREKHTIHLLKHYQTHVAPWLDVYDLGRTFGLLIPQLAMASPPVLDTLLQLAAIFSGSEPPEVSQKSGSSVLWQQAALLPTQVPSFTALYMIVVFVLSRLQIFIKDVPGTWENVFVGGGAKPRFSMYEFADKSHRRMWYGTVALMPRLELAYCLMHEVAPAWGSEVLREITAESLGSDDSQKIVNISFRCLSLLGDITGLCFGLPEQGDGVQTTPRPRLERWRTLLEELQVWYEDRPPELRSLAEFEDHQTIFPLILFTSAGAMCANVMFHTAMHILLSHKPRTARPLEQDESEPTNMSPLWHARRVCGIASTSHEQYAQCWDPCMIAAFFYAARRMTHQTQQEELLSCLESVKMAGWRVDTLSQRLRREWGT</sequence>
<evidence type="ECO:0000256" key="2">
    <source>
        <dbReference type="SAM" id="MobiDB-lite"/>
    </source>
</evidence>
<organism evidence="4 5">
    <name type="scientific">Dactylonectria estremocensis</name>
    <dbReference type="NCBI Taxonomy" id="1079267"/>
    <lineage>
        <taxon>Eukaryota</taxon>
        <taxon>Fungi</taxon>
        <taxon>Dikarya</taxon>
        <taxon>Ascomycota</taxon>
        <taxon>Pezizomycotina</taxon>
        <taxon>Sordariomycetes</taxon>
        <taxon>Hypocreomycetidae</taxon>
        <taxon>Hypocreales</taxon>
        <taxon>Nectriaceae</taxon>
        <taxon>Dactylonectria</taxon>
    </lineage>
</organism>
<dbReference type="Gene3D" id="4.10.240.10">
    <property type="entry name" value="Zn(2)-C6 fungal-type DNA-binding domain"/>
    <property type="match status" value="1"/>
</dbReference>
<dbReference type="InterPro" id="IPR036864">
    <property type="entry name" value="Zn2-C6_fun-type_DNA-bd_sf"/>
</dbReference>
<feature type="compositionally biased region" description="Low complexity" evidence="2">
    <location>
        <begin position="184"/>
        <end position="198"/>
    </location>
</feature>
<dbReference type="GO" id="GO:0000976">
    <property type="term" value="F:transcription cis-regulatory region binding"/>
    <property type="evidence" value="ECO:0007669"/>
    <property type="project" value="TreeGrafter"/>
</dbReference>
<proteinExistence type="predicted"/>
<dbReference type="PROSITE" id="PS50048">
    <property type="entry name" value="ZN2_CY6_FUNGAL_2"/>
    <property type="match status" value="1"/>
</dbReference>
<dbReference type="GO" id="GO:0045944">
    <property type="term" value="P:positive regulation of transcription by RNA polymerase II"/>
    <property type="evidence" value="ECO:0007669"/>
    <property type="project" value="TreeGrafter"/>
</dbReference>
<dbReference type="CDD" id="cd12148">
    <property type="entry name" value="fungal_TF_MHR"/>
    <property type="match status" value="1"/>
</dbReference>
<evidence type="ECO:0000313" key="5">
    <source>
        <dbReference type="Proteomes" id="UP000717696"/>
    </source>
</evidence>
<keyword evidence="5" id="KW-1185">Reference proteome</keyword>
<feature type="region of interest" description="Disordered" evidence="2">
    <location>
        <begin position="135"/>
        <end position="198"/>
    </location>
</feature>
<dbReference type="GO" id="GO:0000981">
    <property type="term" value="F:DNA-binding transcription factor activity, RNA polymerase II-specific"/>
    <property type="evidence" value="ECO:0007669"/>
    <property type="project" value="InterPro"/>
</dbReference>
<protein>
    <recommendedName>
        <fullName evidence="3">Zn(2)-C6 fungal-type domain-containing protein</fullName>
    </recommendedName>
</protein>
<dbReference type="EMBL" id="JAGMUU010000016">
    <property type="protein sequence ID" value="KAH7136930.1"/>
    <property type="molecule type" value="Genomic_DNA"/>
</dbReference>
<accession>A0A9P9EFH9</accession>
<dbReference type="SUPFAM" id="SSF57701">
    <property type="entry name" value="Zn2/Cys6 DNA-binding domain"/>
    <property type="match status" value="1"/>
</dbReference>
<gene>
    <name evidence="4" type="ORF">B0J13DRAFT_82682</name>
</gene>
<dbReference type="AlphaFoldDB" id="A0A9P9EFH9"/>
<dbReference type="GO" id="GO:0005634">
    <property type="term" value="C:nucleus"/>
    <property type="evidence" value="ECO:0007669"/>
    <property type="project" value="TreeGrafter"/>
</dbReference>
<dbReference type="OrthoDB" id="4475584at2759"/>
<dbReference type="Proteomes" id="UP000717696">
    <property type="component" value="Unassembled WGS sequence"/>
</dbReference>
<feature type="region of interest" description="Disordered" evidence="2">
    <location>
        <begin position="29"/>
        <end position="51"/>
    </location>
</feature>
<evidence type="ECO:0000256" key="1">
    <source>
        <dbReference type="ARBA" id="ARBA00023242"/>
    </source>
</evidence>
<dbReference type="PROSITE" id="PS00463">
    <property type="entry name" value="ZN2_CY6_FUNGAL_1"/>
    <property type="match status" value="1"/>
</dbReference>
<dbReference type="SMART" id="SM00066">
    <property type="entry name" value="GAL4"/>
    <property type="match status" value="1"/>
</dbReference>
<reference evidence="4" key="1">
    <citation type="journal article" date="2021" name="Nat. Commun.">
        <title>Genetic determinants of endophytism in the Arabidopsis root mycobiome.</title>
        <authorList>
            <person name="Mesny F."/>
            <person name="Miyauchi S."/>
            <person name="Thiergart T."/>
            <person name="Pickel B."/>
            <person name="Atanasova L."/>
            <person name="Karlsson M."/>
            <person name="Huettel B."/>
            <person name="Barry K.W."/>
            <person name="Haridas S."/>
            <person name="Chen C."/>
            <person name="Bauer D."/>
            <person name="Andreopoulos W."/>
            <person name="Pangilinan J."/>
            <person name="LaButti K."/>
            <person name="Riley R."/>
            <person name="Lipzen A."/>
            <person name="Clum A."/>
            <person name="Drula E."/>
            <person name="Henrissat B."/>
            <person name="Kohler A."/>
            <person name="Grigoriev I.V."/>
            <person name="Martin F.M."/>
            <person name="Hacquard S."/>
        </authorList>
    </citation>
    <scope>NUCLEOTIDE SEQUENCE</scope>
    <source>
        <strain evidence="4">MPI-CAGE-AT-0021</strain>
    </source>
</reference>
<dbReference type="GO" id="GO:0008270">
    <property type="term" value="F:zinc ion binding"/>
    <property type="evidence" value="ECO:0007669"/>
    <property type="project" value="InterPro"/>
</dbReference>
<name>A0A9P9EFH9_9HYPO</name>